<proteinExistence type="predicted"/>
<dbReference type="AlphaFoldDB" id="A0A9P5NWZ9"/>
<evidence type="ECO:0000313" key="2">
    <source>
        <dbReference type="EMBL" id="KAF8908130.1"/>
    </source>
</evidence>
<dbReference type="InterPro" id="IPR036514">
    <property type="entry name" value="SGNH_hydro_sf"/>
</dbReference>
<name>A0A9P5NWZ9_GYMJU</name>
<protein>
    <submittedName>
        <fullName evidence="2">SGNH hydrolase-type esterase domain-containing protein</fullName>
    </submittedName>
</protein>
<dbReference type="InterPro" id="IPR001087">
    <property type="entry name" value="GDSL"/>
</dbReference>
<dbReference type="Pfam" id="PF00657">
    <property type="entry name" value="Lipase_GDSL"/>
    <property type="match status" value="1"/>
</dbReference>
<dbReference type="SUPFAM" id="SSF52266">
    <property type="entry name" value="SGNH hydrolase"/>
    <property type="match status" value="1"/>
</dbReference>
<evidence type="ECO:0000313" key="3">
    <source>
        <dbReference type="Proteomes" id="UP000724874"/>
    </source>
</evidence>
<feature type="transmembrane region" description="Helical" evidence="1">
    <location>
        <begin position="292"/>
        <end position="314"/>
    </location>
</feature>
<reference evidence="2" key="1">
    <citation type="submission" date="2020-11" db="EMBL/GenBank/DDBJ databases">
        <authorList>
            <consortium name="DOE Joint Genome Institute"/>
            <person name="Ahrendt S."/>
            <person name="Riley R."/>
            <person name="Andreopoulos W."/>
            <person name="LaButti K."/>
            <person name="Pangilinan J."/>
            <person name="Ruiz-duenas F.J."/>
            <person name="Barrasa J.M."/>
            <person name="Sanchez-Garcia M."/>
            <person name="Camarero S."/>
            <person name="Miyauchi S."/>
            <person name="Serrano A."/>
            <person name="Linde D."/>
            <person name="Babiker R."/>
            <person name="Drula E."/>
            <person name="Ayuso-Fernandez I."/>
            <person name="Pacheco R."/>
            <person name="Padilla G."/>
            <person name="Ferreira P."/>
            <person name="Barriuso J."/>
            <person name="Kellner H."/>
            <person name="Castanera R."/>
            <person name="Alfaro M."/>
            <person name="Ramirez L."/>
            <person name="Pisabarro A.G."/>
            <person name="Kuo A."/>
            <person name="Tritt A."/>
            <person name="Lipzen A."/>
            <person name="He G."/>
            <person name="Yan M."/>
            <person name="Ng V."/>
            <person name="Cullen D."/>
            <person name="Martin F."/>
            <person name="Rosso M.-N."/>
            <person name="Henrissat B."/>
            <person name="Hibbett D."/>
            <person name="Martinez A.T."/>
            <person name="Grigoriev I.V."/>
        </authorList>
    </citation>
    <scope>NUCLEOTIDE SEQUENCE</scope>
    <source>
        <strain evidence="2">AH 44721</strain>
    </source>
</reference>
<accession>A0A9P5NWZ9</accession>
<keyword evidence="3" id="KW-1185">Reference proteome</keyword>
<keyword evidence="1" id="KW-0472">Membrane</keyword>
<sequence>MSKIYQIGRAWKGFPALRYLVIFGDSYSDVGLQYARTIPSAVQPLGAKFPGLTFAEVDQPNWVGHLITKYSPPPRFDPSVKEDELDPVYLDSPLLVYDYAVGGVTVAGVRNQVEKSFLSLKPTSTIWNAEDTLFITWVGINDVGRNAEPVAAIDELFSIQEMLFNAGARNLLFIDVPPIQHSPAWSAGPSPQSTDRYQKWNTVLYHAIQKFCETHGDTSVFLFSSYQLFDAFLSRPQQFNLNPEDVHKPAGDIWIDHLHPTSKVHDIIASNLASFLEQIQPPNLEIPRDFRVLLHFNGLVVFFVWYNCLSVLAVKNVDRNLLCCESLSHGLNRLYSSRYSVQGLFKSSACGSFLAVEGPKTCTYLNSDLHTF</sequence>
<keyword evidence="2" id="KW-0378">Hydrolase</keyword>
<dbReference type="Proteomes" id="UP000724874">
    <property type="component" value="Unassembled WGS sequence"/>
</dbReference>
<keyword evidence="1" id="KW-1133">Transmembrane helix</keyword>
<gene>
    <name evidence="2" type="ORF">CPB84DRAFT_1674388</name>
</gene>
<evidence type="ECO:0000256" key="1">
    <source>
        <dbReference type="SAM" id="Phobius"/>
    </source>
</evidence>
<dbReference type="EMBL" id="JADNYJ010000012">
    <property type="protein sequence ID" value="KAF8908130.1"/>
    <property type="molecule type" value="Genomic_DNA"/>
</dbReference>
<organism evidence="2 3">
    <name type="scientific">Gymnopilus junonius</name>
    <name type="common">Spectacular rustgill mushroom</name>
    <name type="synonym">Gymnopilus spectabilis subsp. junonius</name>
    <dbReference type="NCBI Taxonomy" id="109634"/>
    <lineage>
        <taxon>Eukaryota</taxon>
        <taxon>Fungi</taxon>
        <taxon>Dikarya</taxon>
        <taxon>Basidiomycota</taxon>
        <taxon>Agaricomycotina</taxon>
        <taxon>Agaricomycetes</taxon>
        <taxon>Agaricomycetidae</taxon>
        <taxon>Agaricales</taxon>
        <taxon>Agaricineae</taxon>
        <taxon>Hymenogastraceae</taxon>
        <taxon>Gymnopilus</taxon>
    </lineage>
</organism>
<dbReference type="OrthoDB" id="1600564at2759"/>
<dbReference type="Gene3D" id="3.40.50.1110">
    <property type="entry name" value="SGNH hydrolase"/>
    <property type="match status" value="1"/>
</dbReference>
<keyword evidence="1" id="KW-0812">Transmembrane</keyword>
<comment type="caution">
    <text evidence="2">The sequence shown here is derived from an EMBL/GenBank/DDBJ whole genome shotgun (WGS) entry which is preliminary data.</text>
</comment>
<dbReference type="GO" id="GO:0016788">
    <property type="term" value="F:hydrolase activity, acting on ester bonds"/>
    <property type="evidence" value="ECO:0007669"/>
    <property type="project" value="InterPro"/>
</dbReference>